<dbReference type="FunFam" id="1.10.510.10:FF:000590">
    <property type="entry name" value="PR5-like receptor kinase"/>
    <property type="match status" value="1"/>
</dbReference>
<dbReference type="Gene3D" id="1.10.510.10">
    <property type="entry name" value="Transferase(Phosphotransferase) domain 1"/>
    <property type="match status" value="1"/>
</dbReference>
<evidence type="ECO:0000256" key="6">
    <source>
        <dbReference type="ARBA" id="ARBA00022741"/>
    </source>
</evidence>
<comment type="caution">
    <text evidence="13">The sequence shown here is derived from an EMBL/GenBank/DDBJ whole genome shotgun (WGS) entry which is preliminary data.</text>
</comment>
<keyword evidence="3" id="KW-0808">Transferase</keyword>
<evidence type="ECO:0000313" key="13">
    <source>
        <dbReference type="EMBL" id="MCL7038302.1"/>
    </source>
</evidence>
<evidence type="ECO:0000313" key="14">
    <source>
        <dbReference type="Proteomes" id="UP001177140"/>
    </source>
</evidence>
<dbReference type="EMBL" id="JAJJMA010189125">
    <property type="protein sequence ID" value="MCL7038302.1"/>
    <property type="molecule type" value="Genomic_DNA"/>
</dbReference>
<dbReference type="SUPFAM" id="SSF56112">
    <property type="entry name" value="Protein kinase-like (PK-like)"/>
    <property type="match status" value="1"/>
</dbReference>
<dbReference type="PROSITE" id="PS50011">
    <property type="entry name" value="PROTEIN_KINASE_DOM"/>
    <property type="match status" value="1"/>
</dbReference>
<accession>A0AA41SFH3</accession>
<dbReference type="AlphaFoldDB" id="A0AA41SFH3"/>
<keyword evidence="9" id="KW-1133">Transmembrane helix</keyword>
<keyword evidence="2" id="KW-0723">Serine/threonine-protein kinase</keyword>
<gene>
    <name evidence="13" type="ORF">MKW94_026114</name>
</gene>
<dbReference type="GO" id="GO:0004674">
    <property type="term" value="F:protein serine/threonine kinase activity"/>
    <property type="evidence" value="ECO:0007669"/>
    <property type="project" value="UniProtKB-KW"/>
</dbReference>
<dbReference type="Pfam" id="PF00069">
    <property type="entry name" value="Pkinase"/>
    <property type="match status" value="1"/>
</dbReference>
<name>A0AA41SFH3_PAPNU</name>
<keyword evidence="5" id="KW-0732">Signal</keyword>
<sequence length="241" mass="27088">MPNSSLDKFIFEDGKADDKLNHLGWDKLQEIAIGIARGIEYLHQGCDQHILHFDIKPQNILLDHNFTPKISDFGLAKLCTKGDSFISVSMAAARGTMGYIAPEVFSRNFGTVSYKSDVYSFGVLLLEMAGGKKSTEIKRDHDGNEIYFPEWIFSRLNRGEDLGNQLEAEDINIVKKLAMVALWCIQWNPVDRPSMKDVLRMLEGSTENLLMPPNPFASTSTTISSSTNHMHEIELAVILEH</sequence>
<keyword evidence="11" id="KW-0325">Glycoprotein</keyword>
<reference evidence="13" key="1">
    <citation type="submission" date="2022-03" db="EMBL/GenBank/DDBJ databases">
        <title>A functionally conserved STORR gene fusion in Papaver species that diverged 16.8 million years ago.</title>
        <authorList>
            <person name="Catania T."/>
        </authorList>
    </citation>
    <scope>NUCLEOTIDE SEQUENCE</scope>
    <source>
        <strain evidence="13">S-191538</strain>
    </source>
</reference>
<comment type="subcellular location">
    <subcellularLocation>
        <location evidence="1">Membrane</location>
        <topology evidence="1">Single-pass type I membrane protein</topology>
    </subcellularLocation>
</comment>
<evidence type="ECO:0000256" key="7">
    <source>
        <dbReference type="ARBA" id="ARBA00022777"/>
    </source>
</evidence>
<evidence type="ECO:0000256" key="11">
    <source>
        <dbReference type="ARBA" id="ARBA00023180"/>
    </source>
</evidence>
<feature type="domain" description="Protein kinase" evidence="12">
    <location>
        <begin position="1"/>
        <end position="217"/>
    </location>
</feature>
<keyword evidence="10" id="KW-0472">Membrane</keyword>
<dbReference type="Proteomes" id="UP001177140">
    <property type="component" value="Unassembled WGS sequence"/>
</dbReference>
<evidence type="ECO:0000259" key="12">
    <source>
        <dbReference type="PROSITE" id="PS50011"/>
    </source>
</evidence>
<dbReference type="GO" id="GO:0016020">
    <property type="term" value="C:membrane"/>
    <property type="evidence" value="ECO:0007669"/>
    <property type="project" value="UniProtKB-SubCell"/>
</dbReference>
<protein>
    <recommendedName>
        <fullName evidence="12">Protein kinase domain-containing protein</fullName>
    </recommendedName>
</protein>
<dbReference type="GO" id="GO:0005524">
    <property type="term" value="F:ATP binding"/>
    <property type="evidence" value="ECO:0007669"/>
    <property type="project" value="UniProtKB-KW"/>
</dbReference>
<dbReference type="InterPro" id="IPR045874">
    <property type="entry name" value="LRK10/LRL21-25-like"/>
</dbReference>
<keyword evidence="7" id="KW-0418">Kinase</keyword>
<keyword evidence="8" id="KW-0067">ATP-binding</keyword>
<keyword evidence="6" id="KW-0547">Nucleotide-binding</keyword>
<evidence type="ECO:0000256" key="2">
    <source>
        <dbReference type="ARBA" id="ARBA00022527"/>
    </source>
</evidence>
<keyword evidence="4" id="KW-0812">Transmembrane</keyword>
<dbReference type="InterPro" id="IPR000719">
    <property type="entry name" value="Prot_kinase_dom"/>
</dbReference>
<dbReference type="SMART" id="SM00220">
    <property type="entry name" value="S_TKc"/>
    <property type="match status" value="1"/>
</dbReference>
<proteinExistence type="predicted"/>
<evidence type="ECO:0000256" key="5">
    <source>
        <dbReference type="ARBA" id="ARBA00022729"/>
    </source>
</evidence>
<evidence type="ECO:0000256" key="4">
    <source>
        <dbReference type="ARBA" id="ARBA00022692"/>
    </source>
</evidence>
<keyword evidence="14" id="KW-1185">Reference proteome</keyword>
<evidence type="ECO:0000256" key="10">
    <source>
        <dbReference type="ARBA" id="ARBA00023136"/>
    </source>
</evidence>
<organism evidence="13 14">
    <name type="scientific">Papaver nudicaule</name>
    <name type="common">Iceland poppy</name>
    <dbReference type="NCBI Taxonomy" id="74823"/>
    <lineage>
        <taxon>Eukaryota</taxon>
        <taxon>Viridiplantae</taxon>
        <taxon>Streptophyta</taxon>
        <taxon>Embryophyta</taxon>
        <taxon>Tracheophyta</taxon>
        <taxon>Spermatophyta</taxon>
        <taxon>Magnoliopsida</taxon>
        <taxon>Ranunculales</taxon>
        <taxon>Papaveraceae</taxon>
        <taxon>Papaveroideae</taxon>
        <taxon>Papaver</taxon>
    </lineage>
</organism>
<dbReference type="PROSITE" id="PS00108">
    <property type="entry name" value="PROTEIN_KINASE_ST"/>
    <property type="match status" value="1"/>
</dbReference>
<evidence type="ECO:0000256" key="1">
    <source>
        <dbReference type="ARBA" id="ARBA00004479"/>
    </source>
</evidence>
<evidence type="ECO:0000256" key="9">
    <source>
        <dbReference type="ARBA" id="ARBA00022989"/>
    </source>
</evidence>
<evidence type="ECO:0000256" key="8">
    <source>
        <dbReference type="ARBA" id="ARBA00022840"/>
    </source>
</evidence>
<dbReference type="PANTHER" id="PTHR27009">
    <property type="entry name" value="RUST RESISTANCE KINASE LR10-RELATED"/>
    <property type="match status" value="1"/>
</dbReference>
<dbReference type="InterPro" id="IPR011009">
    <property type="entry name" value="Kinase-like_dom_sf"/>
</dbReference>
<dbReference type="InterPro" id="IPR008271">
    <property type="entry name" value="Ser/Thr_kinase_AS"/>
</dbReference>
<evidence type="ECO:0000256" key="3">
    <source>
        <dbReference type="ARBA" id="ARBA00022679"/>
    </source>
</evidence>